<dbReference type="SUPFAM" id="SSF52151">
    <property type="entry name" value="FabD/lysophospholipase-like"/>
    <property type="match status" value="1"/>
</dbReference>
<dbReference type="SMART" id="SM00827">
    <property type="entry name" value="PKS_AT"/>
    <property type="match status" value="1"/>
</dbReference>
<accession>A0A0L0WB71</accession>
<evidence type="ECO:0000256" key="4">
    <source>
        <dbReference type="PIRNR" id="PIRNR000446"/>
    </source>
</evidence>
<dbReference type="InterPro" id="IPR004410">
    <property type="entry name" value="Malonyl_CoA-ACP_transAc_FabD"/>
</dbReference>
<feature type="active site" evidence="5">
    <location>
        <position position="91"/>
    </location>
</feature>
<dbReference type="EMBL" id="LGSS01000005">
    <property type="protein sequence ID" value="KNF08774.1"/>
    <property type="molecule type" value="Genomic_DNA"/>
</dbReference>
<dbReference type="STRING" id="1503.CLPU_5c00810"/>
<dbReference type="PANTHER" id="PTHR42681:SF1">
    <property type="entry name" value="MALONYL-COA-ACYL CARRIER PROTEIN TRANSACYLASE, MITOCHONDRIAL"/>
    <property type="match status" value="1"/>
</dbReference>
<protein>
    <recommendedName>
        <fullName evidence="4">Malonyl CoA-acyl carrier protein transacylase</fullName>
        <ecNumber evidence="4">2.3.1.39</ecNumber>
    </recommendedName>
</protein>
<dbReference type="InterPro" id="IPR001227">
    <property type="entry name" value="Ac_transferase_dom_sf"/>
</dbReference>
<proteinExistence type="inferred from homology"/>
<dbReference type="InterPro" id="IPR014043">
    <property type="entry name" value="Acyl_transferase_dom"/>
</dbReference>
<organism evidence="7 8">
    <name type="scientific">Gottschalkia purinilytica</name>
    <name type="common">Clostridium purinilyticum</name>
    <dbReference type="NCBI Taxonomy" id="1503"/>
    <lineage>
        <taxon>Bacteria</taxon>
        <taxon>Bacillati</taxon>
        <taxon>Bacillota</taxon>
        <taxon>Tissierellia</taxon>
        <taxon>Tissierellales</taxon>
        <taxon>Gottschalkiaceae</taxon>
        <taxon>Gottschalkia</taxon>
    </lineage>
</organism>
<dbReference type="OrthoDB" id="9805460at2"/>
<dbReference type="EC" id="2.3.1.39" evidence="4"/>
<name>A0A0L0WB71_GOTPU</name>
<dbReference type="Gene3D" id="3.30.70.250">
    <property type="entry name" value="Malonyl-CoA ACP transacylase, ACP-binding"/>
    <property type="match status" value="1"/>
</dbReference>
<comment type="caution">
    <text evidence="7">The sequence shown here is derived from an EMBL/GenBank/DDBJ whole genome shotgun (WGS) entry which is preliminary data.</text>
</comment>
<feature type="domain" description="Malonyl-CoA:ACP transacylase (MAT)" evidence="6">
    <location>
        <begin position="7"/>
        <end position="308"/>
    </location>
</feature>
<dbReference type="FunFam" id="3.30.70.250:FF:000001">
    <property type="entry name" value="Malonyl CoA-acyl carrier protein transacylase"/>
    <property type="match status" value="1"/>
</dbReference>
<dbReference type="Gene3D" id="3.40.366.10">
    <property type="entry name" value="Malonyl-Coenzyme A Acyl Carrier Protein, domain 2"/>
    <property type="match status" value="1"/>
</dbReference>
<evidence type="ECO:0000256" key="5">
    <source>
        <dbReference type="PIRSR" id="PIRSR000446-1"/>
    </source>
</evidence>
<dbReference type="AlphaFoldDB" id="A0A0L0WB71"/>
<sequence>MRKMAFIFPGQGAQYVGMGKDIALNYKQSEEIFDIANEILRNDIKSLCFEGPEDELMKTENTQPAILATSIAILKIIEESGIKADVTAGLSLGEYAALVYSGVLDFKETVELVRKRGKYMQEVVPQGKGAMAAILGLDREIVNTIIEECSVKGVIEGANYNCPGQIVLSGETETIKLACDIAKDKGAKRAVILPVSAPFHCSLLKPAGEMLKKELENISISDINVDIISNVTGNYIDNKDKVKELLINQVSNSVLWEDTIDLMIKDGINTFVEIGPGKTLTAFVKKTAKKHGVKVESFNIENVDSLKEFLNTFK</sequence>
<dbReference type="Pfam" id="PF00698">
    <property type="entry name" value="Acyl_transf_1"/>
    <property type="match status" value="1"/>
</dbReference>
<dbReference type="RefSeq" id="WP_050354875.1">
    <property type="nucleotide sequence ID" value="NZ_LGSS01000005.1"/>
</dbReference>
<evidence type="ECO:0000313" key="7">
    <source>
        <dbReference type="EMBL" id="KNF08774.1"/>
    </source>
</evidence>
<dbReference type="GO" id="GO:0006633">
    <property type="term" value="P:fatty acid biosynthetic process"/>
    <property type="evidence" value="ECO:0007669"/>
    <property type="project" value="TreeGrafter"/>
</dbReference>
<dbReference type="InterPro" id="IPR024925">
    <property type="entry name" value="Malonyl_CoA-ACP_transAc"/>
</dbReference>
<keyword evidence="1 4" id="KW-0808">Transferase</keyword>
<keyword evidence="2 4" id="KW-0012">Acyltransferase</keyword>
<evidence type="ECO:0000259" key="6">
    <source>
        <dbReference type="SMART" id="SM00827"/>
    </source>
</evidence>
<dbReference type="Proteomes" id="UP000037267">
    <property type="component" value="Unassembled WGS sequence"/>
</dbReference>
<evidence type="ECO:0000256" key="3">
    <source>
        <dbReference type="ARBA" id="ARBA00048462"/>
    </source>
</evidence>
<feature type="active site" evidence="5">
    <location>
        <position position="200"/>
    </location>
</feature>
<gene>
    <name evidence="7" type="primary">fabD</name>
    <name evidence="7" type="ORF">CLPU_5c00810</name>
</gene>
<dbReference type="GO" id="GO:0004314">
    <property type="term" value="F:[acyl-carrier-protein] S-malonyltransferase activity"/>
    <property type="evidence" value="ECO:0007669"/>
    <property type="project" value="UniProtKB-EC"/>
</dbReference>
<dbReference type="InterPro" id="IPR016035">
    <property type="entry name" value="Acyl_Trfase/lysoPLipase"/>
</dbReference>
<dbReference type="InterPro" id="IPR016036">
    <property type="entry name" value="Malonyl_transacylase_ACP-bd"/>
</dbReference>
<keyword evidence="8" id="KW-1185">Reference proteome</keyword>
<dbReference type="SUPFAM" id="SSF55048">
    <property type="entry name" value="Probable ACP-binding domain of malonyl-CoA ACP transacylase"/>
    <property type="match status" value="1"/>
</dbReference>
<comment type="similarity">
    <text evidence="4">Belongs to the fabD family.</text>
</comment>
<evidence type="ECO:0000313" key="8">
    <source>
        <dbReference type="Proteomes" id="UP000037267"/>
    </source>
</evidence>
<dbReference type="PATRIC" id="fig|1503.3.peg.2605"/>
<dbReference type="PANTHER" id="PTHR42681">
    <property type="entry name" value="MALONYL-COA-ACYL CARRIER PROTEIN TRANSACYLASE, MITOCHONDRIAL"/>
    <property type="match status" value="1"/>
</dbReference>
<dbReference type="PIRSF" id="PIRSF000446">
    <property type="entry name" value="Mct"/>
    <property type="match status" value="1"/>
</dbReference>
<reference evidence="8" key="1">
    <citation type="submission" date="2015-07" db="EMBL/GenBank/DDBJ databases">
        <title>Draft genome sequence of the purine-degrading Gottschalkia purinilyticum DSM 1384 (formerly Clostridium purinilyticum).</title>
        <authorList>
            <person name="Poehlein A."/>
            <person name="Schiel-Bengelsdorf B."/>
            <person name="Bengelsdorf F.R."/>
            <person name="Daniel R."/>
            <person name="Duerre P."/>
        </authorList>
    </citation>
    <scope>NUCLEOTIDE SEQUENCE [LARGE SCALE GENOMIC DNA]</scope>
    <source>
        <strain evidence="8">DSM 1384</strain>
    </source>
</reference>
<evidence type="ECO:0000256" key="1">
    <source>
        <dbReference type="ARBA" id="ARBA00022679"/>
    </source>
</evidence>
<dbReference type="GO" id="GO:0005829">
    <property type="term" value="C:cytosol"/>
    <property type="evidence" value="ECO:0007669"/>
    <property type="project" value="TreeGrafter"/>
</dbReference>
<comment type="catalytic activity">
    <reaction evidence="3 4">
        <text>holo-[ACP] + malonyl-CoA = malonyl-[ACP] + CoA</text>
        <dbReference type="Rhea" id="RHEA:41792"/>
        <dbReference type="Rhea" id="RHEA-COMP:9623"/>
        <dbReference type="Rhea" id="RHEA-COMP:9685"/>
        <dbReference type="ChEBI" id="CHEBI:57287"/>
        <dbReference type="ChEBI" id="CHEBI:57384"/>
        <dbReference type="ChEBI" id="CHEBI:64479"/>
        <dbReference type="ChEBI" id="CHEBI:78449"/>
        <dbReference type="EC" id="2.3.1.39"/>
    </reaction>
</comment>
<evidence type="ECO:0000256" key="2">
    <source>
        <dbReference type="ARBA" id="ARBA00023315"/>
    </source>
</evidence>
<dbReference type="NCBIfam" id="TIGR00128">
    <property type="entry name" value="fabD"/>
    <property type="match status" value="1"/>
</dbReference>
<dbReference type="InterPro" id="IPR050858">
    <property type="entry name" value="Mal-CoA-ACP_Trans/PKS_FabD"/>
</dbReference>